<dbReference type="EMBL" id="LR590464">
    <property type="protein sequence ID" value="VTP81831.1"/>
    <property type="molecule type" value="Genomic_DNA"/>
</dbReference>
<dbReference type="Proteomes" id="UP000310719">
    <property type="component" value="Chromosome"/>
</dbReference>
<reference evidence="1 2" key="1">
    <citation type="submission" date="2019-05" db="EMBL/GenBank/DDBJ databases">
        <authorList>
            <consortium name="Pathogen Informatics"/>
        </authorList>
    </citation>
    <scope>NUCLEOTIDE SEQUENCE [LARGE SCALE GENOMIC DNA]</scope>
    <source>
        <strain evidence="1 2">NCTC13032</strain>
    </source>
</reference>
<dbReference type="AlphaFoldDB" id="A0A4U9IY27"/>
<evidence type="ECO:0000313" key="2">
    <source>
        <dbReference type="Proteomes" id="UP000310719"/>
    </source>
</evidence>
<accession>A0A4U9IY27</accession>
<protein>
    <submittedName>
        <fullName evidence="1">Uncharacterized protein</fullName>
    </submittedName>
</protein>
<evidence type="ECO:0000313" key="1">
    <source>
        <dbReference type="EMBL" id="VTP81831.1"/>
    </source>
</evidence>
<sequence length="78" mass="8873">MRTFGQQPGIHLLQQRTKAIGIVDQVLLTMPDNGELITEDILRRAITPAKKPRESIHSSLPTLRPVLGFDYPHFSRVR</sequence>
<name>A0A4U9IY27_9ENTR</name>
<organism evidence="1 2">
    <name type="scientific">Leclercia adecarboxylata</name>
    <dbReference type="NCBI Taxonomy" id="83655"/>
    <lineage>
        <taxon>Bacteria</taxon>
        <taxon>Pseudomonadati</taxon>
        <taxon>Pseudomonadota</taxon>
        <taxon>Gammaproteobacteria</taxon>
        <taxon>Enterobacterales</taxon>
        <taxon>Enterobacteriaceae</taxon>
        <taxon>Leclercia</taxon>
    </lineage>
</organism>
<proteinExistence type="predicted"/>
<gene>
    <name evidence="1" type="ORF">NCTC13032_06927</name>
</gene>